<dbReference type="EMBL" id="NHOC01000005">
    <property type="protein sequence ID" value="OUM20626.1"/>
    <property type="molecule type" value="Genomic_DNA"/>
</dbReference>
<protein>
    <recommendedName>
        <fullName evidence="4">Stage II sporulation protein P</fullName>
    </recommendedName>
</protein>
<evidence type="ECO:0000313" key="2">
    <source>
        <dbReference type="EMBL" id="OUM20626.1"/>
    </source>
</evidence>
<proteinExistence type="predicted"/>
<keyword evidence="1" id="KW-0472">Membrane</keyword>
<sequence length="387" mass="41568">MAQKRAKKRKSRGIPLWCIPCLLMAGGLLVIDRLGGSDTLTAALSQLAGNADFVQAALSSEIGALGWESVSTHDPGEVSISEVVSAQQLPDNLTDSDMSCDTDAQSALVYESRFTPPANVQKAVDTSDAPTETADGAPIKQLTITGKSGGYPGQDGVYVQNASGLSYDLASMLADPVKITKNKSTEEPTVMILHTHASEAYVDQKGGRSEDPAHNVVYIGDVLTEVLTAKGIGVVHCRTIIDSPSYNQSYNRAMDIIEKQLEKTPSIKVIIDLHRDSMITSSGTEYKVVSEIDGETCAQLMFVMGTNAGGLSHPNWKQNLNFAVNLQKSILSEYPTLMRPINLRKQRFNEQATTGSMILECGTSANTIQEAEAAIRAFGKKLAEELA</sequence>
<gene>
    <name evidence="2" type="ORF">CBW42_07290</name>
</gene>
<name>A0A252F4C3_9FIRM</name>
<keyword evidence="1" id="KW-1133">Transmembrane helix</keyword>
<organism evidence="2 3">
    <name type="scientific">Butyricicoccus porcorum</name>
    <dbReference type="NCBI Taxonomy" id="1945634"/>
    <lineage>
        <taxon>Bacteria</taxon>
        <taxon>Bacillati</taxon>
        <taxon>Bacillota</taxon>
        <taxon>Clostridia</taxon>
        <taxon>Eubacteriales</taxon>
        <taxon>Butyricicoccaceae</taxon>
        <taxon>Butyricicoccus</taxon>
    </lineage>
</organism>
<dbReference type="OrthoDB" id="1633470at2"/>
<keyword evidence="3" id="KW-1185">Reference proteome</keyword>
<dbReference type="RefSeq" id="WP_087019246.1">
    <property type="nucleotide sequence ID" value="NZ_CP178353.1"/>
</dbReference>
<dbReference type="Proteomes" id="UP000194903">
    <property type="component" value="Unassembled WGS sequence"/>
</dbReference>
<evidence type="ECO:0008006" key="4">
    <source>
        <dbReference type="Google" id="ProtNLM"/>
    </source>
</evidence>
<dbReference type="NCBIfam" id="TIGR02867">
    <property type="entry name" value="spore_II_P"/>
    <property type="match status" value="1"/>
</dbReference>
<dbReference type="InterPro" id="IPR010897">
    <property type="entry name" value="Spore_II_P"/>
</dbReference>
<reference evidence="2 3" key="1">
    <citation type="submission" date="2017-05" db="EMBL/GenBank/DDBJ databases">
        <title>Butyricicoccus porcorum sp. nov. a butyrate-producing bacterium from the swine intestinal tract.</title>
        <authorList>
            <person name="Trachsel J."/>
            <person name="Humphrey S."/>
            <person name="Allen H.K."/>
        </authorList>
    </citation>
    <scope>NUCLEOTIDE SEQUENCE [LARGE SCALE GENOMIC DNA]</scope>
    <source>
        <strain evidence="2">BB10</strain>
    </source>
</reference>
<keyword evidence="1" id="KW-0812">Transmembrane</keyword>
<feature type="transmembrane region" description="Helical" evidence="1">
    <location>
        <begin position="12"/>
        <end position="31"/>
    </location>
</feature>
<dbReference type="AlphaFoldDB" id="A0A252F4C3"/>
<evidence type="ECO:0000313" key="3">
    <source>
        <dbReference type="Proteomes" id="UP000194903"/>
    </source>
</evidence>
<accession>A0A252F4C3</accession>
<evidence type="ECO:0000256" key="1">
    <source>
        <dbReference type="SAM" id="Phobius"/>
    </source>
</evidence>
<dbReference type="Pfam" id="PF07454">
    <property type="entry name" value="SpoIIP"/>
    <property type="match status" value="1"/>
</dbReference>
<comment type="caution">
    <text evidence="2">The sequence shown here is derived from an EMBL/GenBank/DDBJ whole genome shotgun (WGS) entry which is preliminary data.</text>
</comment>